<comment type="caution">
    <text evidence="1">The sequence shown here is derived from an EMBL/GenBank/DDBJ whole genome shotgun (WGS) entry which is preliminary data.</text>
</comment>
<dbReference type="InterPro" id="IPR019734">
    <property type="entry name" value="TPR_rpt"/>
</dbReference>
<dbReference type="Gene3D" id="1.25.40.10">
    <property type="entry name" value="Tetratricopeptide repeat domain"/>
    <property type="match status" value="1"/>
</dbReference>
<dbReference type="OrthoDB" id="3182597at2"/>
<accession>A0A430HPH5</accession>
<dbReference type="EMBL" id="RXLQ01000004">
    <property type="protein sequence ID" value="RSZ59418.1"/>
    <property type="molecule type" value="Genomic_DNA"/>
</dbReference>
<reference evidence="1 2" key="1">
    <citation type="submission" date="2018-12" db="EMBL/GenBank/DDBJ databases">
        <authorList>
            <person name="Yang E."/>
        </authorList>
    </citation>
    <scope>NUCLEOTIDE SEQUENCE [LARGE SCALE GENOMIC DNA]</scope>
    <source>
        <strain evidence="1 2">SOD</strain>
    </source>
</reference>
<protein>
    <submittedName>
        <fullName evidence="1">Tetratricopeptide repeat protein</fullName>
    </submittedName>
</protein>
<evidence type="ECO:0000313" key="1">
    <source>
        <dbReference type="EMBL" id="RSZ59418.1"/>
    </source>
</evidence>
<dbReference type="AlphaFoldDB" id="A0A430HPH5"/>
<gene>
    <name evidence="1" type="ORF">EJB06_09670</name>
</gene>
<dbReference type="RefSeq" id="WP_126073789.1">
    <property type="nucleotide sequence ID" value="NZ_CP051166.1"/>
</dbReference>
<organism evidence="1 2">
    <name type="scientific">Massilia atriviolacea</name>
    <dbReference type="NCBI Taxonomy" id="2495579"/>
    <lineage>
        <taxon>Bacteria</taxon>
        <taxon>Pseudomonadati</taxon>
        <taxon>Pseudomonadota</taxon>
        <taxon>Betaproteobacteria</taxon>
        <taxon>Burkholderiales</taxon>
        <taxon>Oxalobacteraceae</taxon>
        <taxon>Telluria group</taxon>
        <taxon>Massilia</taxon>
    </lineage>
</organism>
<sequence length="610" mass="64553">MAAQLDTLTCTGCGAQLRYAAGLQALQCEYCETVMEIARVSPLAAATAAQLLIPMTIEENALACAVLQHLAANDEVPDDMVERAVLTVERFYMPCFSFKGSFNATWTASFGYKRTETYTAHVDRRVDGRTQRVALTRNRTVVDWRPVNGHDAGNFNVVGYGGSGLAPSVLPLLARLRKLPQATPFDVGFVSGVDTQPYTLDPKEAYALHTEAQVGKLVEASVMRHAQGDQQRDWHWNASSRWDASAVYVPVGHVMIGYEGRQYHAWADGTDAANLVTDALPANKGKENHIFRGLMLPLAATSALMIAGWASSSFFHALTWERVAMVGAAWILWGWREVRRAMRAKRSRQAALARRALRYAQPATTPAPAASTEPAAPAGATDWFSVALSTVSSVIVCALIYKLATGPAAPAPEAAGATAAAAAAAAAAPLVPPAPPLSPIMAAAEAQDWAAVRTMTAKTAPRAPVSKADKAASAAAFSRGTKALANKNHAAAITAFEAALEANGANMDARGKLGAALIRAGQHARARQVLGELVAAAPGHVEGWRNLAEAAALAGHPAEADASLRMLLHLSKDRKRSTEALRKRAAAGAPDRFSEAIARVVKPAAKQAGK</sequence>
<proteinExistence type="predicted"/>
<dbReference type="SMART" id="SM00028">
    <property type="entry name" value="TPR"/>
    <property type="match status" value="3"/>
</dbReference>
<dbReference type="Pfam" id="PF14559">
    <property type="entry name" value="TPR_19"/>
    <property type="match status" value="1"/>
</dbReference>
<dbReference type="InterPro" id="IPR011990">
    <property type="entry name" value="TPR-like_helical_dom_sf"/>
</dbReference>
<dbReference type="Proteomes" id="UP000278085">
    <property type="component" value="Unassembled WGS sequence"/>
</dbReference>
<dbReference type="SUPFAM" id="SSF48452">
    <property type="entry name" value="TPR-like"/>
    <property type="match status" value="1"/>
</dbReference>
<name>A0A430HPH5_9BURK</name>
<keyword evidence="2" id="KW-1185">Reference proteome</keyword>
<evidence type="ECO:0000313" key="2">
    <source>
        <dbReference type="Proteomes" id="UP000278085"/>
    </source>
</evidence>